<dbReference type="GO" id="GO:0016020">
    <property type="term" value="C:membrane"/>
    <property type="evidence" value="ECO:0007669"/>
    <property type="project" value="InterPro"/>
</dbReference>
<evidence type="ECO:0000313" key="3">
    <source>
        <dbReference type="EMBL" id="QJD78610.1"/>
    </source>
</evidence>
<feature type="transmembrane region" description="Helical" evidence="1">
    <location>
        <begin position="88"/>
        <end position="108"/>
    </location>
</feature>
<dbReference type="PANTHER" id="PTHR30221">
    <property type="entry name" value="SMALL-CONDUCTANCE MECHANOSENSITIVE CHANNEL"/>
    <property type="match status" value="1"/>
</dbReference>
<feature type="transmembrane region" description="Helical" evidence="1">
    <location>
        <begin position="25"/>
        <end position="46"/>
    </location>
</feature>
<evidence type="ECO:0000313" key="4">
    <source>
        <dbReference type="Proteomes" id="UP000501128"/>
    </source>
</evidence>
<keyword evidence="1" id="KW-0472">Membrane</keyword>
<dbReference type="PANTHER" id="PTHR30221:SF1">
    <property type="entry name" value="SMALL-CONDUCTANCE MECHANOSENSITIVE CHANNEL"/>
    <property type="match status" value="1"/>
</dbReference>
<feature type="transmembrane region" description="Helical" evidence="1">
    <location>
        <begin position="159"/>
        <end position="178"/>
    </location>
</feature>
<keyword evidence="1" id="KW-1133">Transmembrane helix</keyword>
<evidence type="ECO:0000256" key="1">
    <source>
        <dbReference type="SAM" id="Phobius"/>
    </source>
</evidence>
<dbReference type="Pfam" id="PF05552">
    <property type="entry name" value="MS_channel_1st_1"/>
    <property type="match status" value="1"/>
</dbReference>
<keyword evidence="1" id="KW-0812">Transmembrane</keyword>
<gene>
    <name evidence="3" type="ORF">HH216_09355</name>
</gene>
<sequence>MNSIPNLQEILTNIVLGLVNQLVNFIPRLISAIVILVLGVFIARLIRKVVQTVLQKVGIDRIGERLNDIDLVKNLNTEIKLSTVIAQVLYFFIVLIFATAAAEMLGVAALTDLVLGITNLIPRLIVAGVMIIVGLFISDSLKKLVISICQSFNISAGRMLGTLVFFFFFIITLINALGQAGLNTQLLESSFNLIIGGIIFAFAFGYGIASRDVMANILSSFYSKNKYRIGQTIQVDDVKGEIIKIDSTSLTLQTYDTVTVLPLQILQTRQVIVFD</sequence>
<reference evidence="3 4" key="1">
    <citation type="submission" date="2020-04" db="EMBL/GenBank/DDBJ databases">
        <title>Genome sequencing of novel species.</title>
        <authorList>
            <person name="Heo J."/>
            <person name="Kim S.-J."/>
            <person name="Kim J.-S."/>
            <person name="Hong S.-B."/>
            <person name="Kwon S.-W."/>
        </authorList>
    </citation>
    <scope>NUCLEOTIDE SEQUENCE [LARGE SCALE GENOMIC DNA]</scope>
    <source>
        <strain evidence="3 4">CJU-R4</strain>
    </source>
</reference>
<dbReference type="KEGG" id="srho:HH216_09355"/>
<organism evidence="3 4">
    <name type="scientific">Spirosoma rhododendri</name>
    <dbReference type="NCBI Taxonomy" id="2728024"/>
    <lineage>
        <taxon>Bacteria</taxon>
        <taxon>Pseudomonadati</taxon>
        <taxon>Bacteroidota</taxon>
        <taxon>Cytophagia</taxon>
        <taxon>Cytophagales</taxon>
        <taxon>Cytophagaceae</taxon>
        <taxon>Spirosoma</taxon>
    </lineage>
</organism>
<dbReference type="AlphaFoldDB" id="A0A7L5DST1"/>
<evidence type="ECO:0000259" key="2">
    <source>
        <dbReference type="Pfam" id="PF00924"/>
    </source>
</evidence>
<dbReference type="Gene3D" id="1.10.287.1260">
    <property type="match status" value="2"/>
</dbReference>
<dbReference type="Proteomes" id="UP000501128">
    <property type="component" value="Chromosome"/>
</dbReference>
<dbReference type="GO" id="GO:0008381">
    <property type="term" value="F:mechanosensitive monoatomic ion channel activity"/>
    <property type="evidence" value="ECO:0007669"/>
    <property type="project" value="InterPro"/>
</dbReference>
<dbReference type="InterPro" id="IPR006685">
    <property type="entry name" value="MscS_channel_2nd"/>
</dbReference>
<dbReference type="InterPro" id="IPR008910">
    <property type="entry name" value="MSC_TM_helix"/>
</dbReference>
<proteinExistence type="predicted"/>
<dbReference type="InterPro" id="IPR045275">
    <property type="entry name" value="MscS_archaea/bacteria_type"/>
</dbReference>
<dbReference type="Pfam" id="PF00924">
    <property type="entry name" value="MS_channel_2nd"/>
    <property type="match status" value="1"/>
</dbReference>
<dbReference type="RefSeq" id="WP_169550578.1">
    <property type="nucleotide sequence ID" value="NZ_CP051677.1"/>
</dbReference>
<protein>
    <submittedName>
        <fullName evidence="3">Mechanosensitive ion channel</fullName>
    </submittedName>
</protein>
<keyword evidence="4" id="KW-1185">Reference proteome</keyword>
<feature type="domain" description="Mechanosensitive ion channel MscS" evidence="2">
    <location>
        <begin position="214"/>
        <end position="259"/>
    </location>
</feature>
<feature type="transmembrane region" description="Helical" evidence="1">
    <location>
        <begin position="190"/>
        <end position="209"/>
    </location>
</feature>
<feature type="transmembrane region" description="Helical" evidence="1">
    <location>
        <begin position="120"/>
        <end position="138"/>
    </location>
</feature>
<accession>A0A7L5DST1</accession>
<dbReference type="EMBL" id="CP051677">
    <property type="protein sequence ID" value="QJD78610.1"/>
    <property type="molecule type" value="Genomic_DNA"/>
</dbReference>
<name>A0A7L5DST1_9BACT</name>